<comment type="caution">
    <text evidence="1">The sequence shown here is derived from an EMBL/GenBank/DDBJ whole genome shotgun (WGS) entry which is preliminary data.</text>
</comment>
<evidence type="ECO:0000313" key="1">
    <source>
        <dbReference type="EMBL" id="NHZ61868.1"/>
    </source>
</evidence>
<gene>
    <name evidence="1" type="ORF">F1735_06065</name>
</gene>
<accession>A0ABX0MGI2</accession>
<name>A0ABX0MGI2_9BURK</name>
<evidence type="ECO:0000313" key="2">
    <source>
        <dbReference type="Proteomes" id="UP000610594"/>
    </source>
</evidence>
<keyword evidence="2" id="KW-1185">Reference proteome</keyword>
<protein>
    <submittedName>
        <fullName evidence="1">Uncharacterized protein</fullName>
    </submittedName>
</protein>
<sequence>MQKYPSKDGGQKCHAGQNAEYWTRIITSAYKELILAPFLDKERWVEVFEGFVIVDLAIQEKGVLKICARKDIPQREASLMFDADIPTRIIGLFTEFPAGDNCGFQELEGMTLPVVGVSRAPFSHPTGLVASKNRNGDVWPRGNGNGPMEHIAPGMSPFPEKLKCIEGTTYSVGACRCIYKRVEAGKWVPFQDGFPTVEPSTNLGFRDLDAFSPSDMYAVGGHGDVWHYDGTQWRQMGFPSNVQLATVTCAGDGNVYISGEGGSLWVGEKSTWKSIYQGTSSIHWNDVLWFQNRLWLSSDYQFRQWHRNKLIPVEHEGKIVPIAGHMDAFDGLLAIASLDSVMSFDGQKWTDLVSPYID</sequence>
<organism evidence="1 2">
    <name type="scientific">Massilia genomosp. 1</name>
    <dbReference type="NCBI Taxonomy" id="2609280"/>
    <lineage>
        <taxon>Bacteria</taxon>
        <taxon>Pseudomonadati</taxon>
        <taxon>Pseudomonadota</taxon>
        <taxon>Betaproteobacteria</taxon>
        <taxon>Burkholderiales</taxon>
        <taxon>Oxalobacteraceae</taxon>
        <taxon>Telluria group</taxon>
        <taxon>Massilia</taxon>
    </lineage>
</organism>
<dbReference type="Proteomes" id="UP000610594">
    <property type="component" value="Unassembled WGS sequence"/>
</dbReference>
<proteinExistence type="predicted"/>
<reference evidence="1 2" key="1">
    <citation type="submission" date="2019-10" db="EMBL/GenBank/DDBJ databases">
        <title>Taxonomy of Antarctic Massilia spp.: description of Massilia rubra sp. nov., Massilia aquatica sp. nov., Massilia mucilaginosa sp. nov., Massilia frigida sp. nov. isolated from streams, lakes and regoliths.</title>
        <authorList>
            <person name="Holochova P."/>
            <person name="Sedlacek I."/>
            <person name="Kralova S."/>
            <person name="Maslanova I."/>
            <person name="Busse H.-J."/>
            <person name="Stankova E."/>
            <person name="Vrbovska V."/>
            <person name="Kovarovic V."/>
            <person name="Bartak M."/>
            <person name="Svec P."/>
            <person name="Pantucek R."/>
        </authorList>
    </citation>
    <scope>NUCLEOTIDE SEQUENCE [LARGE SCALE GENOMIC DNA]</scope>
    <source>
        <strain evidence="1 2">CCM 8694</strain>
    </source>
</reference>
<dbReference type="EMBL" id="WHJF01000010">
    <property type="protein sequence ID" value="NHZ61868.1"/>
    <property type="molecule type" value="Genomic_DNA"/>
</dbReference>